<reference evidence="1" key="1">
    <citation type="submission" date="2019-11" db="EMBL/GenBank/DDBJ databases">
        <authorList>
            <person name="Feng L."/>
        </authorList>
    </citation>
    <scope>NUCLEOTIDE SEQUENCE</scope>
    <source>
        <strain evidence="1">CButyricumLFYP62</strain>
    </source>
</reference>
<name>A0A6N3FEN9_CLOBU</name>
<organism evidence="1">
    <name type="scientific">Clostridium butyricum</name>
    <dbReference type="NCBI Taxonomy" id="1492"/>
    <lineage>
        <taxon>Bacteria</taxon>
        <taxon>Bacillati</taxon>
        <taxon>Bacillota</taxon>
        <taxon>Clostridia</taxon>
        <taxon>Eubacteriales</taxon>
        <taxon>Clostridiaceae</taxon>
        <taxon>Clostridium</taxon>
    </lineage>
</organism>
<accession>A0A6N3FEN9</accession>
<dbReference type="AlphaFoldDB" id="A0A6N3FEN9"/>
<dbReference type="RefSeq" id="WP_156736942.1">
    <property type="nucleotide sequence ID" value="NZ_CACRTU010000024.1"/>
</dbReference>
<gene>
    <name evidence="1" type="ORF">CBLFYP62_02548</name>
</gene>
<evidence type="ECO:0000313" key="1">
    <source>
        <dbReference type="EMBL" id="VYU50554.1"/>
    </source>
</evidence>
<protein>
    <submittedName>
        <fullName evidence="1">Uncharacterized protein</fullName>
    </submittedName>
</protein>
<dbReference type="EMBL" id="CACRTU010000024">
    <property type="protein sequence ID" value="VYU50554.1"/>
    <property type="molecule type" value="Genomic_DNA"/>
</dbReference>
<sequence length="52" mass="6175">MIKFTGIELIDMQVAIQYRLETLKELNKDSNVWDSDIEHLTSALYKINEYLK</sequence>
<proteinExistence type="predicted"/>